<evidence type="ECO:0000256" key="4">
    <source>
        <dbReference type="ARBA" id="ARBA00022737"/>
    </source>
</evidence>
<keyword evidence="9" id="KW-0804">Transcription</keyword>
<evidence type="ECO:0000256" key="6">
    <source>
        <dbReference type="ARBA" id="ARBA00022833"/>
    </source>
</evidence>
<feature type="compositionally biased region" description="Basic and acidic residues" evidence="12">
    <location>
        <begin position="82"/>
        <end position="95"/>
    </location>
</feature>
<evidence type="ECO:0000256" key="8">
    <source>
        <dbReference type="ARBA" id="ARBA00023125"/>
    </source>
</evidence>
<keyword evidence="15" id="KW-1185">Reference proteome</keyword>
<feature type="compositionally biased region" description="Polar residues" evidence="12">
    <location>
        <begin position="169"/>
        <end position="179"/>
    </location>
</feature>
<comment type="subcellular location">
    <subcellularLocation>
        <location evidence="1">Nucleus</location>
    </subcellularLocation>
</comment>
<comment type="caution">
    <text evidence="14">The sequence shown here is derived from an EMBL/GenBank/DDBJ whole genome shotgun (WGS) entry which is preliminary data.</text>
</comment>
<evidence type="ECO:0000313" key="14">
    <source>
        <dbReference type="EMBL" id="NXM40744.1"/>
    </source>
</evidence>
<keyword evidence="6" id="KW-0862">Zinc</keyword>
<evidence type="ECO:0000256" key="3">
    <source>
        <dbReference type="ARBA" id="ARBA00022723"/>
    </source>
</evidence>
<feature type="region of interest" description="Disordered" evidence="12">
    <location>
        <begin position="18"/>
        <end position="95"/>
    </location>
</feature>
<keyword evidence="7" id="KW-0805">Transcription regulation</keyword>
<protein>
    <submittedName>
        <fullName evidence="14">ZN425 protein</fullName>
    </submittedName>
</protein>
<evidence type="ECO:0000256" key="1">
    <source>
        <dbReference type="ARBA" id="ARBA00004123"/>
    </source>
</evidence>
<dbReference type="PROSITE" id="PS00028">
    <property type="entry name" value="ZINC_FINGER_C2H2_1"/>
    <property type="match status" value="2"/>
</dbReference>
<keyword evidence="8" id="KW-0238">DNA-binding</keyword>
<dbReference type="GO" id="GO:0006357">
    <property type="term" value="P:regulation of transcription by RNA polymerase II"/>
    <property type="evidence" value="ECO:0007669"/>
    <property type="project" value="TreeGrafter"/>
</dbReference>
<dbReference type="GO" id="GO:0005634">
    <property type="term" value="C:nucleus"/>
    <property type="evidence" value="ECO:0007669"/>
    <property type="project" value="UniProtKB-SubCell"/>
</dbReference>
<dbReference type="InterPro" id="IPR013087">
    <property type="entry name" value="Znf_C2H2_type"/>
</dbReference>
<dbReference type="Proteomes" id="UP000579941">
    <property type="component" value="Unassembled WGS sequence"/>
</dbReference>
<name>A0A7L1AHX8_GYMTI</name>
<feature type="domain" description="C2H2-type" evidence="13">
    <location>
        <begin position="234"/>
        <end position="260"/>
    </location>
</feature>
<feature type="non-terminal residue" evidence="14">
    <location>
        <position position="260"/>
    </location>
</feature>
<keyword evidence="4" id="KW-0677">Repeat</keyword>
<dbReference type="InterPro" id="IPR050589">
    <property type="entry name" value="Ikaros_C2H2-ZF"/>
</dbReference>
<keyword evidence="5 11" id="KW-0863">Zinc-finger</keyword>
<dbReference type="Pfam" id="PF00096">
    <property type="entry name" value="zf-C2H2"/>
    <property type="match status" value="1"/>
</dbReference>
<dbReference type="FunFam" id="3.30.160.60:FF:000100">
    <property type="entry name" value="Zinc finger 45-like"/>
    <property type="match status" value="1"/>
</dbReference>
<proteinExistence type="inferred from homology"/>
<evidence type="ECO:0000256" key="9">
    <source>
        <dbReference type="ARBA" id="ARBA00023163"/>
    </source>
</evidence>
<dbReference type="SMART" id="SM00355">
    <property type="entry name" value="ZnF_C2H2"/>
    <property type="match status" value="2"/>
</dbReference>
<dbReference type="GO" id="GO:0008270">
    <property type="term" value="F:zinc ion binding"/>
    <property type="evidence" value="ECO:0007669"/>
    <property type="project" value="UniProtKB-KW"/>
</dbReference>
<keyword evidence="10" id="KW-0539">Nucleus</keyword>
<evidence type="ECO:0000256" key="10">
    <source>
        <dbReference type="ARBA" id="ARBA00023242"/>
    </source>
</evidence>
<dbReference type="AlphaFoldDB" id="A0A7L1AHX8"/>
<organism evidence="14 15">
    <name type="scientific">Gymnorhina tibicen</name>
    <name type="common">Australian magpie</name>
    <name type="synonym">Cracticus tibicen</name>
    <dbReference type="NCBI Taxonomy" id="9132"/>
    <lineage>
        <taxon>Eukaryota</taxon>
        <taxon>Metazoa</taxon>
        <taxon>Chordata</taxon>
        <taxon>Craniata</taxon>
        <taxon>Vertebrata</taxon>
        <taxon>Euteleostomi</taxon>
        <taxon>Archelosauria</taxon>
        <taxon>Archosauria</taxon>
        <taxon>Dinosauria</taxon>
        <taxon>Saurischia</taxon>
        <taxon>Theropoda</taxon>
        <taxon>Coelurosauria</taxon>
        <taxon>Aves</taxon>
        <taxon>Neognathae</taxon>
        <taxon>Neoaves</taxon>
        <taxon>Telluraves</taxon>
        <taxon>Australaves</taxon>
        <taxon>Passeriformes</taxon>
        <taxon>Artamidae</taxon>
        <taxon>Gymnorhina</taxon>
    </lineage>
</organism>
<dbReference type="PANTHER" id="PTHR24404:SF41">
    <property type="entry name" value="ZINC FINGER PROTEIN 613"/>
    <property type="match status" value="1"/>
</dbReference>
<evidence type="ECO:0000256" key="11">
    <source>
        <dbReference type="PROSITE-ProRule" id="PRU00042"/>
    </source>
</evidence>
<keyword evidence="3" id="KW-0479">Metal-binding</keyword>
<dbReference type="EMBL" id="VXAZ01002197">
    <property type="protein sequence ID" value="NXM40744.1"/>
    <property type="molecule type" value="Genomic_DNA"/>
</dbReference>
<dbReference type="SUPFAM" id="SSF57667">
    <property type="entry name" value="beta-beta-alpha zinc fingers"/>
    <property type="match status" value="1"/>
</dbReference>
<dbReference type="PROSITE" id="PS50157">
    <property type="entry name" value="ZINC_FINGER_C2H2_2"/>
    <property type="match status" value="2"/>
</dbReference>
<reference evidence="14 15" key="1">
    <citation type="submission" date="2019-09" db="EMBL/GenBank/DDBJ databases">
        <title>Bird 10,000 Genomes (B10K) Project - Family phase.</title>
        <authorList>
            <person name="Zhang G."/>
        </authorList>
    </citation>
    <scope>NUCLEOTIDE SEQUENCE [LARGE SCALE GENOMIC DNA]</scope>
    <source>
        <strain evidence="14">B10K-DU-002-05</strain>
        <tissue evidence="14">Muscle</tissue>
    </source>
</reference>
<sequence length="260" mass="28075">CPRCARRFAHRQHLLRHLRLHGDPAPGHGHRDGDGEGRGDGPAEEKPLPYPGGEMSLTWKQNPDSQLRLHAGPMPGAGNGHPDGHRDGDGDVPAEEKLLTCPQCGTSLTWKQNSASQPWQHLENRALGCAVCAQDPQHPLQPPQEPGAQDAQHPSQLPRAERPFLQDPQLLSQVPSANCSHGCAQDPQPLLQPPQAPGAQDHQHLPQVPSAKCGQGCAQDPPQPPQVPPAQRPFTCPQCGRGFGRKAHLARHLLVHSGTR</sequence>
<evidence type="ECO:0000256" key="5">
    <source>
        <dbReference type="ARBA" id="ARBA00022771"/>
    </source>
</evidence>
<evidence type="ECO:0000256" key="12">
    <source>
        <dbReference type="SAM" id="MobiDB-lite"/>
    </source>
</evidence>
<feature type="region of interest" description="Disordered" evidence="12">
    <location>
        <begin position="134"/>
        <end position="233"/>
    </location>
</feature>
<feature type="domain" description="C2H2-type" evidence="13">
    <location>
        <begin position="1"/>
        <end position="26"/>
    </location>
</feature>
<evidence type="ECO:0000259" key="13">
    <source>
        <dbReference type="PROSITE" id="PS50157"/>
    </source>
</evidence>
<gene>
    <name evidence="14" type="primary">Znf425</name>
    <name evidence="14" type="ORF">GYMTIB_R15746</name>
</gene>
<evidence type="ECO:0000256" key="7">
    <source>
        <dbReference type="ARBA" id="ARBA00023015"/>
    </source>
</evidence>
<feature type="compositionally biased region" description="Pro residues" evidence="12">
    <location>
        <begin position="221"/>
        <end position="231"/>
    </location>
</feature>
<comment type="similarity">
    <text evidence="2">Belongs to the krueppel C2H2-type zinc-finger protein family.</text>
</comment>
<feature type="compositionally biased region" description="Basic and acidic residues" evidence="12">
    <location>
        <begin position="29"/>
        <end position="47"/>
    </location>
</feature>
<dbReference type="GO" id="GO:0000978">
    <property type="term" value="F:RNA polymerase II cis-regulatory region sequence-specific DNA binding"/>
    <property type="evidence" value="ECO:0007669"/>
    <property type="project" value="TreeGrafter"/>
</dbReference>
<dbReference type="PANTHER" id="PTHR24404">
    <property type="entry name" value="ZINC FINGER PROTEIN"/>
    <property type="match status" value="1"/>
</dbReference>
<feature type="non-terminal residue" evidence="14">
    <location>
        <position position="1"/>
    </location>
</feature>
<dbReference type="InterPro" id="IPR036236">
    <property type="entry name" value="Znf_C2H2_sf"/>
</dbReference>
<accession>A0A7L1AHX8</accession>
<dbReference type="GO" id="GO:0003700">
    <property type="term" value="F:DNA-binding transcription factor activity"/>
    <property type="evidence" value="ECO:0007669"/>
    <property type="project" value="TreeGrafter"/>
</dbReference>
<evidence type="ECO:0000256" key="2">
    <source>
        <dbReference type="ARBA" id="ARBA00006991"/>
    </source>
</evidence>
<dbReference type="Gene3D" id="3.30.160.60">
    <property type="entry name" value="Classic Zinc Finger"/>
    <property type="match status" value="1"/>
</dbReference>
<evidence type="ECO:0000313" key="15">
    <source>
        <dbReference type="Proteomes" id="UP000579941"/>
    </source>
</evidence>